<feature type="transmembrane region" description="Helical" evidence="9">
    <location>
        <begin position="32"/>
        <end position="61"/>
    </location>
</feature>
<evidence type="ECO:0000256" key="6">
    <source>
        <dbReference type="ARBA" id="ARBA00022989"/>
    </source>
</evidence>
<comment type="subcellular location">
    <subcellularLocation>
        <location evidence="9">Cell membrane</location>
        <topology evidence="9">Single-pass membrane protein</topology>
    </subcellularLocation>
    <subcellularLocation>
        <location evidence="1">Membrane</location>
    </subcellularLocation>
</comment>
<sequence length="68" mass="7359">MAKVSPGEFVNQVKTEASKIVWPTGRETVMTAVMVGIMTSLLGIFFFGIDTFFGAVVQWLLSFAAGRA</sequence>
<protein>
    <recommendedName>
        <fullName evidence="9">Protein translocase subunit SecE</fullName>
    </recommendedName>
</protein>
<dbReference type="Gene3D" id="1.20.5.1030">
    <property type="entry name" value="Preprotein translocase secy subunit"/>
    <property type="match status" value="1"/>
</dbReference>
<dbReference type="PANTHER" id="PTHR33910">
    <property type="entry name" value="PROTEIN TRANSLOCASE SUBUNIT SECE"/>
    <property type="match status" value="1"/>
</dbReference>
<comment type="function">
    <text evidence="9">Essential subunit of the Sec protein translocation channel SecYEG. Clamps together the 2 halves of SecY. May contact the channel plug during translocation.</text>
</comment>
<dbReference type="OrthoDB" id="9812738at2"/>
<dbReference type="RefSeq" id="WP_037464043.1">
    <property type="nucleotide sequence ID" value="NZ_BCZD01000024.1"/>
</dbReference>
<dbReference type="GO" id="GO:0009306">
    <property type="term" value="P:protein secretion"/>
    <property type="evidence" value="ECO:0007669"/>
    <property type="project" value="UniProtKB-UniRule"/>
</dbReference>
<dbReference type="InterPro" id="IPR005807">
    <property type="entry name" value="SecE_bac"/>
</dbReference>
<evidence type="ECO:0000313" key="11">
    <source>
        <dbReference type="Proteomes" id="UP000024284"/>
    </source>
</evidence>
<keyword evidence="6 9" id="KW-1133">Transmembrane helix</keyword>
<organism evidence="10 11">
    <name type="scientific">Sphingobium herbicidovorans (strain ATCC 700291 / DSM 11019 / CCUG 56400 / KCTC 2939 / LMG 18315 / NBRC 16415 / MH)</name>
    <name type="common">Sphingomonas herbicidovorans</name>
    <dbReference type="NCBI Taxonomy" id="1219045"/>
    <lineage>
        <taxon>Bacteria</taxon>
        <taxon>Pseudomonadati</taxon>
        <taxon>Pseudomonadota</taxon>
        <taxon>Alphaproteobacteria</taxon>
        <taxon>Sphingomonadales</taxon>
        <taxon>Sphingomonadaceae</taxon>
        <taxon>Sphingobium</taxon>
    </lineage>
</organism>
<dbReference type="PANTHER" id="PTHR33910:SF1">
    <property type="entry name" value="PROTEIN TRANSLOCASE SUBUNIT SECE"/>
    <property type="match status" value="1"/>
</dbReference>
<dbReference type="HAMAP" id="MF_00422">
    <property type="entry name" value="SecE"/>
    <property type="match status" value="1"/>
</dbReference>
<dbReference type="InterPro" id="IPR001901">
    <property type="entry name" value="Translocase_SecE/Sec61-g"/>
</dbReference>
<evidence type="ECO:0000256" key="4">
    <source>
        <dbReference type="ARBA" id="ARBA00022692"/>
    </source>
</evidence>
<reference evidence="10" key="1">
    <citation type="submission" date="2014-08" db="EMBL/GenBank/DDBJ databases">
        <title>Draft genome sequences of Sphingobium herbicidovorans.</title>
        <authorList>
            <person name="Gan H.M."/>
            <person name="Gan H.Y."/>
            <person name="Savka M.A."/>
        </authorList>
    </citation>
    <scope>NUCLEOTIDE SEQUENCE [LARGE SCALE GENOMIC DNA]</scope>
    <source>
        <strain evidence="10">NBRC 16415</strain>
    </source>
</reference>
<keyword evidence="5 9" id="KW-0653">Protein transport</keyword>
<comment type="subunit">
    <text evidence="9">Component of the Sec protein translocase complex. Heterotrimer consisting of SecY, SecE and SecG subunits. The heterotrimers can form oligomers, although 1 heterotrimer is thought to be able to translocate proteins. Interacts with the ribosome. Interacts with SecDF, and other proteins may be involved. Interacts with SecA.</text>
</comment>
<evidence type="ECO:0000256" key="2">
    <source>
        <dbReference type="ARBA" id="ARBA00022448"/>
    </source>
</evidence>
<evidence type="ECO:0000313" key="10">
    <source>
        <dbReference type="EMBL" id="KFG90703.1"/>
    </source>
</evidence>
<keyword evidence="11" id="KW-1185">Reference proteome</keyword>
<dbReference type="GO" id="GO:0006605">
    <property type="term" value="P:protein targeting"/>
    <property type="evidence" value="ECO:0007669"/>
    <property type="project" value="UniProtKB-UniRule"/>
</dbReference>
<dbReference type="AlphaFoldDB" id="A0A086PBD5"/>
<keyword evidence="7 9" id="KW-0811">Translocation</keyword>
<accession>A0A086PBD5</accession>
<dbReference type="PATRIC" id="fig|1219045.3.peg.1444"/>
<dbReference type="Pfam" id="PF00584">
    <property type="entry name" value="SecE"/>
    <property type="match status" value="1"/>
</dbReference>
<evidence type="ECO:0000256" key="8">
    <source>
        <dbReference type="ARBA" id="ARBA00023136"/>
    </source>
</evidence>
<dbReference type="GO" id="GO:0005886">
    <property type="term" value="C:plasma membrane"/>
    <property type="evidence" value="ECO:0007669"/>
    <property type="project" value="UniProtKB-SubCell"/>
</dbReference>
<keyword evidence="8 9" id="KW-0472">Membrane</keyword>
<evidence type="ECO:0000256" key="1">
    <source>
        <dbReference type="ARBA" id="ARBA00004370"/>
    </source>
</evidence>
<dbReference type="InterPro" id="IPR038379">
    <property type="entry name" value="SecE_sf"/>
</dbReference>
<dbReference type="GO" id="GO:0065002">
    <property type="term" value="P:intracellular protein transmembrane transport"/>
    <property type="evidence" value="ECO:0007669"/>
    <property type="project" value="UniProtKB-UniRule"/>
</dbReference>
<keyword evidence="3 9" id="KW-1003">Cell membrane</keyword>
<dbReference type="EMBL" id="JFZA02000011">
    <property type="protein sequence ID" value="KFG90703.1"/>
    <property type="molecule type" value="Genomic_DNA"/>
</dbReference>
<dbReference type="eggNOG" id="COG0690">
    <property type="taxonomic scope" value="Bacteria"/>
</dbReference>
<dbReference type="NCBIfam" id="TIGR00964">
    <property type="entry name" value="secE_bact"/>
    <property type="match status" value="1"/>
</dbReference>
<dbReference type="PROSITE" id="PS01067">
    <property type="entry name" value="SECE_SEC61G"/>
    <property type="match status" value="1"/>
</dbReference>
<dbReference type="GO" id="GO:0043952">
    <property type="term" value="P:protein transport by the Sec complex"/>
    <property type="evidence" value="ECO:0007669"/>
    <property type="project" value="UniProtKB-UniRule"/>
</dbReference>
<evidence type="ECO:0000256" key="3">
    <source>
        <dbReference type="ARBA" id="ARBA00022475"/>
    </source>
</evidence>
<evidence type="ECO:0000256" key="7">
    <source>
        <dbReference type="ARBA" id="ARBA00023010"/>
    </source>
</evidence>
<name>A0A086PBD5_SPHHM</name>
<comment type="similarity">
    <text evidence="9">Belongs to the SecE/SEC61-gamma family.</text>
</comment>
<dbReference type="Proteomes" id="UP000024284">
    <property type="component" value="Unassembled WGS sequence"/>
</dbReference>
<evidence type="ECO:0000256" key="5">
    <source>
        <dbReference type="ARBA" id="ARBA00022927"/>
    </source>
</evidence>
<evidence type="ECO:0000256" key="9">
    <source>
        <dbReference type="HAMAP-Rule" id="MF_00422"/>
    </source>
</evidence>
<keyword evidence="4 9" id="KW-0812">Transmembrane</keyword>
<dbReference type="GO" id="GO:0008320">
    <property type="term" value="F:protein transmembrane transporter activity"/>
    <property type="evidence" value="ECO:0007669"/>
    <property type="project" value="UniProtKB-UniRule"/>
</dbReference>
<dbReference type="STRING" id="76947.GCA_002080435_02533"/>
<keyword evidence="2 9" id="KW-0813">Transport</keyword>
<gene>
    <name evidence="9 10" type="primary">secE</name>
    <name evidence="10" type="ORF">BV98_001414</name>
</gene>
<comment type="caution">
    <text evidence="10">The sequence shown here is derived from an EMBL/GenBank/DDBJ whole genome shotgun (WGS) entry which is preliminary data.</text>
</comment>
<proteinExistence type="inferred from homology"/>